<dbReference type="InterPro" id="IPR004013">
    <property type="entry name" value="PHP_dom"/>
</dbReference>
<dbReference type="NCBIfam" id="TIGR00594">
    <property type="entry name" value="polc"/>
    <property type="match status" value="1"/>
</dbReference>
<name>A0A7V9Z4I3_9BACL</name>
<dbReference type="Pfam" id="PF20914">
    <property type="entry name" value="DNA_pol_IIIA_C"/>
    <property type="match status" value="1"/>
</dbReference>
<comment type="function">
    <text evidence="9">DNA polymerase III is a complex, multichain enzyme responsible for most of the replicative synthesis in bacteria. This DNA polymerase also exhibits 3' to 5' exonuclease activity. The alpha chain is the DNA polymerase.</text>
</comment>
<dbReference type="SUPFAM" id="SSF89550">
    <property type="entry name" value="PHP domain-like"/>
    <property type="match status" value="1"/>
</dbReference>
<dbReference type="GO" id="GO:0003676">
    <property type="term" value="F:nucleic acid binding"/>
    <property type="evidence" value="ECO:0007669"/>
    <property type="project" value="InterPro"/>
</dbReference>
<dbReference type="PANTHER" id="PTHR32294:SF0">
    <property type="entry name" value="DNA POLYMERASE III SUBUNIT ALPHA"/>
    <property type="match status" value="1"/>
</dbReference>
<dbReference type="EMBL" id="JACDUT010000001">
    <property type="protein sequence ID" value="MBA2873795.1"/>
    <property type="molecule type" value="Genomic_DNA"/>
</dbReference>
<evidence type="ECO:0000256" key="3">
    <source>
        <dbReference type="ARBA" id="ARBA00012417"/>
    </source>
</evidence>
<dbReference type="InterPro" id="IPR040982">
    <property type="entry name" value="DNA_pol3_finger"/>
</dbReference>
<dbReference type="InterPro" id="IPR004805">
    <property type="entry name" value="DnaE2/DnaE/PolC"/>
</dbReference>
<evidence type="ECO:0000256" key="6">
    <source>
        <dbReference type="ARBA" id="ARBA00022695"/>
    </source>
</evidence>
<evidence type="ECO:0000256" key="10">
    <source>
        <dbReference type="ARBA" id="ARBA00049244"/>
    </source>
</evidence>
<evidence type="ECO:0000313" key="12">
    <source>
        <dbReference type="EMBL" id="MBA2873795.1"/>
    </source>
</evidence>
<comment type="catalytic activity">
    <reaction evidence="10">
        <text>DNA(n) + a 2'-deoxyribonucleoside 5'-triphosphate = DNA(n+1) + diphosphate</text>
        <dbReference type="Rhea" id="RHEA:22508"/>
        <dbReference type="Rhea" id="RHEA-COMP:17339"/>
        <dbReference type="Rhea" id="RHEA-COMP:17340"/>
        <dbReference type="ChEBI" id="CHEBI:33019"/>
        <dbReference type="ChEBI" id="CHEBI:61560"/>
        <dbReference type="ChEBI" id="CHEBI:173112"/>
        <dbReference type="EC" id="2.7.7.7"/>
    </reaction>
</comment>
<dbReference type="InterPro" id="IPR016195">
    <property type="entry name" value="Pol/histidinol_Pase-like"/>
</dbReference>
<evidence type="ECO:0000256" key="5">
    <source>
        <dbReference type="ARBA" id="ARBA00022679"/>
    </source>
</evidence>
<dbReference type="CDD" id="cd04485">
    <property type="entry name" value="DnaE_OBF"/>
    <property type="match status" value="1"/>
</dbReference>
<dbReference type="GO" id="GO:0005737">
    <property type="term" value="C:cytoplasm"/>
    <property type="evidence" value="ECO:0007669"/>
    <property type="project" value="UniProtKB-SubCell"/>
</dbReference>
<dbReference type="InterPro" id="IPR011708">
    <property type="entry name" value="DNA_pol3_alpha_NTPase_dom"/>
</dbReference>
<dbReference type="InterPro" id="IPR029460">
    <property type="entry name" value="DNAPol_HHH"/>
</dbReference>
<dbReference type="Gene3D" id="1.10.10.1600">
    <property type="entry name" value="Bacterial DNA polymerase III alpha subunit, thumb domain"/>
    <property type="match status" value="1"/>
</dbReference>
<dbReference type="SUPFAM" id="SSF160975">
    <property type="entry name" value="AF1531-like"/>
    <property type="match status" value="1"/>
</dbReference>
<dbReference type="GO" id="GO:0008408">
    <property type="term" value="F:3'-5' exonuclease activity"/>
    <property type="evidence" value="ECO:0007669"/>
    <property type="project" value="InterPro"/>
</dbReference>
<evidence type="ECO:0000256" key="2">
    <source>
        <dbReference type="ARBA" id="ARBA00009496"/>
    </source>
</evidence>
<dbReference type="Pfam" id="PF02811">
    <property type="entry name" value="PHP"/>
    <property type="match status" value="1"/>
</dbReference>
<evidence type="ECO:0000256" key="4">
    <source>
        <dbReference type="ARBA" id="ARBA00019114"/>
    </source>
</evidence>
<dbReference type="EC" id="2.7.7.7" evidence="3"/>
<dbReference type="Gene3D" id="1.10.150.870">
    <property type="match status" value="1"/>
</dbReference>
<evidence type="ECO:0000259" key="11">
    <source>
        <dbReference type="SMART" id="SM00481"/>
    </source>
</evidence>
<dbReference type="InterPro" id="IPR004365">
    <property type="entry name" value="NA-bd_OB_tRNA"/>
</dbReference>
<dbReference type="AlphaFoldDB" id="A0A7V9Z4I3"/>
<dbReference type="InterPro" id="IPR041931">
    <property type="entry name" value="DNA_pol3_alpha_thumb_dom"/>
</dbReference>
<evidence type="ECO:0000256" key="7">
    <source>
        <dbReference type="ARBA" id="ARBA00022705"/>
    </source>
</evidence>
<dbReference type="Pfam" id="PF07733">
    <property type="entry name" value="DNA_pol3_alpha"/>
    <property type="match status" value="1"/>
</dbReference>
<dbReference type="Pfam" id="PF01336">
    <property type="entry name" value="tRNA_anti-codon"/>
    <property type="match status" value="1"/>
</dbReference>
<accession>A0A7V9Z4I3</accession>
<dbReference type="Proteomes" id="UP000523087">
    <property type="component" value="Unassembled WGS sequence"/>
</dbReference>
<dbReference type="Pfam" id="PF17657">
    <property type="entry name" value="DNA_pol3_finger"/>
    <property type="match status" value="1"/>
</dbReference>
<evidence type="ECO:0000256" key="1">
    <source>
        <dbReference type="ARBA" id="ARBA00004496"/>
    </source>
</evidence>
<dbReference type="Pfam" id="PF14579">
    <property type="entry name" value="HHH_6"/>
    <property type="match status" value="1"/>
</dbReference>
<proteinExistence type="inferred from homology"/>
<dbReference type="InterPro" id="IPR003141">
    <property type="entry name" value="Pol/His_phosphatase_N"/>
</dbReference>
<dbReference type="GO" id="GO:0006260">
    <property type="term" value="P:DNA replication"/>
    <property type="evidence" value="ECO:0007669"/>
    <property type="project" value="UniProtKB-KW"/>
</dbReference>
<gene>
    <name evidence="12" type="ORF">HNR31_000547</name>
</gene>
<dbReference type="RefSeq" id="WP_181554700.1">
    <property type="nucleotide sequence ID" value="NZ_JACDUT010000001.1"/>
</dbReference>
<evidence type="ECO:0000313" key="13">
    <source>
        <dbReference type="Proteomes" id="UP000523087"/>
    </source>
</evidence>
<dbReference type="PANTHER" id="PTHR32294">
    <property type="entry name" value="DNA POLYMERASE III SUBUNIT ALPHA"/>
    <property type="match status" value="1"/>
</dbReference>
<keyword evidence="5 12" id="KW-0808">Transferase</keyword>
<comment type="similarity">
    <text evidence="2">Belongs to the DNA polymerase type-C family. DnaE subfamily.</text>
</comment>
<dbReference type="NCBIfam" id="NF005298">
    <property type="entry name" value="PRK06826.1"/>
    <property type="match status" value="1"/>
</dbReference>
<evidence type="ECO:0000256" key="8">
    <source>
        <dbReference type="ARBA" id="ARBA00022932"/>
    </source>
</evidence>
<keyword evidence="13" id="KW-1185">Reference proteome</keyword>
<keyword evidence="8" id="KW-0239">DNA-directed DNA polymerase</keyword>
<comment type="subcellular location">
    <subcellularLocation>
        <location evidence="1">Cytoplasm</location>
    </subcellularLocation>
</comment>
<feature type="domain" description="Polymerase/histidinol phosphatase N-terminal" evidence="11">
    <location>
        <begin position="4"/>
        <end position="71"/>
    </location>
</feature>
<reference evidence="12 13" key="1">
    <citation type="submission" date="2020-07" db="EMBL/GenBank/DDBJ databases">
        <title>Genomic Encyclopedia of Type Strains, Phase IV (KMG-IV): sequencing the most valuable type-strain genomes for metagenomic binning, comparative biology and taxonomic classification.</title>
        <authorList>
            <person name="Goeker M."/>
        </authorList>
    </citation>
    <scope>NUCLEOTIDE SEQUENCE [LARGE SCALE GENOMIC DNA]</scope>
    <source>
        <strain evidence="12 13">DSM 15730</strain>
    </source>
</reference>
<evidence type="ECO:0000256" key="9">
    <source>
        <dbReference type="ARBA" id="ARBA00025611"/>
    </source>
</evidence>
<dbReference type="SMART" id="SM00481">
    <property type="entry name" value="POLIIIAc"/>
    <property type="match status" value="1"/>
</dbReference>
<organism evidence="12 13">
    <name type="scientific">Thermaerobacillus caldiproteolyticus</name>
    <dbReference type="NCBI Taxonomy" id="247480"/>
    <lineage>
        <taxon>Bacteria</taxon>
        <taxon>Bacillati</taxon>
        <taxon>Bacillota</taxon>
        <taxon>Bacilli</taxon>
        <taxon>Bacillales</taxon>
        <taxon>Anoxybacillaceae</taxon>
        <taxon>Thermaerobacillus</taxon>
    </lineage>
</organism>
<dbReference type="GO" id="GO:0003887">
    <property type="term" value="F:DNA-directed DNA polymerase activity"/>
    <property type="evidence" value="ECO:0007669"/>
    <property type="project" value="UniProtKB-KW"/>
</dbReference>
<dbReference type="Gene3D" id="3.20.20.140">
    <property type="entry name" value="Metal-dependent hydrolases"/>
    <property type="match status" value="1"/>
</dbReference>
<dbReference type="InterPro" id="IPR048472">
    <property type="entry name" value="DNA_pol_IIIA_C"/>
</dbReference>
<keyword evidence="6 12" id="KW-0548">Nucleotidyltransferase</keyword>
<keyword evidence="7" id="KW-0235">DNA replication</keyword>
<sequence>MSFVHLHVRSGYSLLNSTAKIPDLVKRASELGFQALALTDEDVLYGAIPFYQECKKYGINPIIGMIARIQMEEETYPLVLLAKNEIGYRHLLKISSTIQTKTVNGIPEKWMEHYHDGIIALTPGKDGYIERLLRRHQKKKALEIVMRYKRIFGDDAFYIAIQRHGLQEDGEWQGELIRLSEETNTPLVATNDVHYIEKEDAFVHDCLLAMKQGVKLQDEGRRRLPNSEYYLKSTNEMIELFSDIPEAIENTVKIARQCHVDIELGNRMLPKYPVPTNQSADGYLRDLCFQGLHERVLSPSSEYIARLNYELEIIQQMKFSDYFLIVWDFMKFARKRGILTGPGRGSAAGSLVAYVLYITNVDPLEHGLLFERFLNPERVSMPDIDIDFPDERRDEVIQYVANKYGKQHVAQIITFGTFGARAALRDVGRVMGVTTAEIDQLVRQIPAKLGVTLQEAYEQSLSFRQAVSSSPTMQEWFETALKLEGLPRHTSIHAAGVVISEQPLSDIVPLQQGHDDIYVTQYPMDVLEQLGLLKMDFLGLRTLTFIGNICALIHRHTGSTVDLQTIPFDDAKTYALLSEGDTSGIFQLESEGMKTVLKQLKPSQFEDIVAVNALYRPGPIDYIPVYIRRKHGHETVTYLHSDLEPILRSTYGVLIYQEQIMQIAAKIAGFSLGQADLLRRAVGKKKKDILDQEREHFVKGCIENGYGEAVADKVYDLIVRFANYGFNRSHAVAYSMIAYQLAYLKAHYPLYFYAALLTSVIGDEEKIAAYICEMRQKGISLFPPSVNQSNYSFSIEKGGIRYSLASIKHIGTAAVKAIVQERKKRPFTDFFDFCTRLWGKAINRKTIESFILAGCFDEFGVERASLLASIDIALEHAELMGPYTDADSDLFANEWSFKPKYVETSPLSVDEKLSHEKELLGVYVSPHPVTLYRQRIQAVGTRPIAHVGKGRVEQAVHVGAYLLRERKTRTKKGEEMAFLTISDESGEMEAVAFPDVYRRYFSFLQKSSVVVLEGKVDVRGTKVQLVIKKVIPIDKLHALYVKICPDHMATGKLSKLKNILQKHRGEVPVFLYYEKERKTVKLSEEYGVDATAECVTELKELLGNEYVVLK</sequence>
<comment type="caution">
    <text evidence="12">The sequence shown here is derived from an EMBL/GenBank/DDBJ whole genome shotgun (WGS) entry which is preliminary data.</text>
</comment>
<protein>
    <recommendedName>
        <fullName evidence="4">DNA polymerase III subunit alpha</fullName>
        <ecNumber evidence="3">2.7.7.7</ecNumber>
    </recommendedName>
</protein>
<dbReference type="NCBIfam" id="NF004226">
    <property type="entry name" value="PRK05673.1"/>
    <property type="match status" value="1"/>
</dbReference>